<keyword evidence="1" id="KW-0812">Transmembrane</keyword>
<evidence type="ECO:0000313" key="2">
    <source>
        <dbReference type="EMBL" id="MFC6759255.1"/>
    </source>
</evidence>
<comment type="caution">
    <text evidence="2">The sequence shown here is derived from an EMBL/GenBank/DDBJ whole genome shotgun (WGS) entry which is preliminary data.</text>
</comment>
<reference evidence="3" key="1">
    <citation type="journal article" date="2019" name="Int. J. Syst. Evol. Microbiol.">
        <title>The Global Catalogue of Microorganisms (GCM) 10K type strain sequencing project: providing services to taxonomists for standard genome sequencing and annotation.</title>
        <authorList>
            <consortium name="The Broad Institute Genomics Platform"/>
            <consortium name="The Broad Institute Genome Sequencing Center for Infectious Disease"/>
            <person name="Wu L."/>
            <person name="Ma J."/>
        </authorList>
    </citation>
    <scope>NUCLEOTIDE SEQUENCE [LARGE SCALE GENOMIC DNA]</scope>
    <source>
        <strain evidence="3">CCUG 66188</strain>
    </source>
</reference>
<feature type="transmembrane region" description="Helical" evidence="1">
    <location>
        <begin position="198"/>
        <end position="223"/>
    </location>
</feature>
<keyword evidence="3" id="KW-1185">Reference proteome</keyword>
<gene>
    <name evidence="2" type="ORF">ACFQFQ_06705</name>
</gene>
<name>A0ABW2B0R5_9RHOB</name>
<feature type="transmembrane region" description="Helical" evidence="1">
    <location>
        <begin position="99"/>
        <end position="119"/>
    </location>
</feature>
<keyword evidence="1" id="KW-1133">Transmembrane helix</keyword>
<accession>A0ABW2B0R5</accession>
<proteinExistence type="predicted"/>
<dbReference type="Proteomes" id="UP001596353">
    <property type="component" value="Unassembled WGS sequence"/>
</dbReference>
<sequence>MRVTSSPLPFFLKIFGVIFSLAPMLWRSAKNILSLDKIARSEDGLEFFAQLFAWALLFGYFAQNSSSAVLLEQISSSEGKLSNSVEFFEAAQNPFWSEVLVLVQTIVVMTICWPAIELWKRKGSQDTDANLYWCILIGLTALGYIFSATLSLVTLAFWPDSFSESMDTLLSILIAIVALVILWVNLRRIDPLLPKPWLAAGLLIMLTAQVATSFIKAFLPLLFPDLYVLLLLEP</sequence>
<feature type="transmembrane region" description="Helical" evidence="1">
    <location>
        <begin position="6"/>
        <end position="26"/>
    </location>
</feature>
<feature type="transmembrane region" description="Helical" evidence="1">
    <location>
        <begin position="131"/>
        <end position="157"/>
    </location>
</feature>
<protein>
    <submittedName>
        <fullName evidence="2">Uncharacterized protein</fullName>
    </submittedName>
</protein>
<organism evidence="2 3">
    <name type="scientific">Sulfitobacter porphyrae</name>
    <dbReference type="NCBI Taxonomy" id="1246864"/>
    <lineage>
        <taxon>Bacteria</taxon>
        <taxon>Pseudomonadati</taxon>
        <taxon>Pseudomonadota</taxon>
        <taxon>Alphaproteobacteria</taxon>
        <taxon>Rhodobacterales</taxon>
        <taxon>Roseobacteraceae</taxon>
        <taxon>Sulfitobacter</taxon>
    </lineage>
</organism>
<dbReference type="EMBL" id="JBHSWG010000001">
    <property type="protein sequence ID" value="MFC6759255.1"/>
    <property type="molecule type" value="Genomic_DNA"/>
</dbReference>
<keyword evidence="1" id="KW-0472">Membrane</keyword>
<evidence type="ECO:0000313" key="3">
    <source>
        <dbReference type="Proteomes" id="UP001596353"/>
    </source>
</evidence>
<feature type="transmembrane region" description="Helical" evidence="1">
    <location>
        <begin position="169"/>
        <end position="186"/>
    </location>
</feature>
<evidence type="ECO:0000256" key="1">
    <source>
        <dbReference type="SAM" id="Phobius"/>
    </source>
</evidence>